<reference evidence="3 4" key="1">
    <citation type="submission" date="2020-08" db="EMBL/GenBank/DDBJ databases">
        <title>Genomic Encyclopedia of Type Strains, Phase IV (KMG-IV): sequencing the most valuable type-strain genomes for metagenomic binning, comparative biology and taxonomic classification.</title>
        <authorList>
            <person name="Goeker M."/>
        </authorList>
    </citation>
    <scope>NUCLEOTIDE SEQUENCE [LARGE SCALE GENOMIC DNA]</scope>
    <source>
        <strain evidence="3 4">DSM 19163</strain>
    </source>
</reference>
<dbReference type="EC" id="3.6.1.55" evidence="3"/>
<proteinExistence type="predicted"/>
<dbReference type="AlphaFoldDB" id="A0A9Q2CYM9"/>
<dbReference type="Pfam" id="PF00293">
    <property type="entry name" value="NUDIX"/>
    <property type="match status" value="1"/>
</dbReference>
<dbReference type="PROSITE" id="PS00893">
    <property type="entry name" value="NUDIX_BOX"/>
    <property type="match status" value="1"/>
</dbReference>
<feature type="domain" description="Nudix hydrolase" evidence="2">
    <location>
        <begin position="18"/>
        <end position="141"/>
    </location>
</feature>
<dbReference type="Gene3D" id="3.90.79.10">
    <property type="entry name" value="Nucleoside Triphosphate Pyrophosphohydrolase"/>
    <property type="match status" value="1"/>
</dbReference>
<evidence type="ECO:0000313" key="3">
    <source>
        <dbReference type="EMBL" id="MBB5175214.1"/>
    </source>
</evidence>
<sequence length="151" mass="17425">MKQFNDENGNLVELFFDESIEAKHCLAIPTYKNQYVFTKHKKRGIEFPGGKVEAGETTIDALKREVYEETGGIIKNTEYLGTYKVYEEYPFFKAVYKVSLSNIENKNDYLETNGAVLYDSVEDINEADKSILLKDDCIMYLYKKAKNKNAN</sequence>
<evidence type="ECO:0000256" key="1">
    <source>
        <dbReference type="ARBA" id="ARBA00022801"/>
    </source>
</evidence>
<comment type="caution">
    <text evidence="3">The sequence shown here is derived from an EMBL/GenBank/DDBJ whole genome shotgun (WGS) entry which is preliminary data.</text>
</comment>
<dbReference type="InterPro" id="IPR020084">
    <property type="entry name" value="NUDIX_hydrolase_CS"/>
</dbReference>
<dbReference type="RefSeq" id="WP_183672648.1">
    <property type="nucleotide sequence ID" value="NZ_CBCRYX010000003.1"/>
</dbReference>
<dbReference type="EMBL" id="JACHHF010000001">
    <property type="protein sequence ID" value="MBB5175214.1"/>
    <property type="molecule type" value="Genomic_DNA"/>
</dbReference>
<gene>
    <name evidence="3" type="ORF">HNQ45_000072</name>
</gene>
<dbReference type="GO" id="GO:0035539">
    <property type="term" value="F:8-oxo-7,8-dihydrodeoxyguanosine triphosphate pyrophosphatase activity"/>
    <property type="evidence" value="ECO:0007669"/>
    <property type="project" value="UniProtKB-EC"/>
</dbReference>
<dbReference type="InterPro" id="IPR015797">
    <property type="entry name" value="NUDIX_hydrolase-like_dom_sf"/>
</dbReference>
<dbReference type="InterPro" id="IPR014078">
    <property type="entry name" value="Nudix_YtkD"/>
</dbReference>
<dbReference type="Proteomes" id="UP000579136">
    <property type="component" value="Unassembled WGS sequence"/>
</dbReference>
<protein>
    <submittedName>
        <fullName evidence="3">8-oxo-dGTP diphosphatase</fullName>
        <ecNumber evidence="3">3.6.1.55</ecNumber>
    </submittedName>
</protein>
<keyword evidence="1 3" id="KW-0378">Hydrolase</keyword>
<dbReference type="PROSITE" id="PS51462">
    <property type="entry name" value="NUDIX"/>
    <property type="match status" value="1"/>
</dbReference>
<dbReference type="SUPFAM" id="SSF55811">
    <property type="entry name" value="Nudix"/>
    <property type="match status" value="1"/>
</dbReference>
<evidence type="ECO:0000313" key="4">
    <source>
        <dbReference type="Proteomes" id="UP000579136"/>
    </source>
</evidence>
<evidence type="ECO:0000259" key="2">
    <source>
        <dbReference type="PROSITE" id="PS51462"/>
    </source>
</evidence>
<dbReference type="NCBIfam" id="TIGR02705">
    <property type="entry name" value="nudix_YtkD"/>
    <property type="match status" value="1"/>
</dbReference>
<accession>A0A9Q2CYM9</accession>
<keyword evidence="4" id="KW-1185">Reference proteome</keyword>
<organism evidence="3 4">
    <name type="scientific">Nosocomiicoccus ampullae</name>
    <dbReference type="NCBI Taxonomy" id="489910"/>
    <lineage>
        <taxon>Bacteria</taxon>
        <taxon>Bacillati</taxon>
        <taxon>Bacillota</taxon>
        <taxon>Bacilli</taxon>
        <taxon>Bacillales</taxon>
        <taxon>Staphylococcaceae</taxon>
        <taxon>Nosocomiicoccus</taxon>
    </lineage>
</organism>
<name>A0A9Q2CYM9_9STAP</name>
<dbReference type="InterPro" id="IPR000086">
    <property type="entry name" value="NUDIX_hydrolase_dom"/>
</dbReference>